<protein>
    <recommendedName>
        <fullName evidence="4">Tetratricopeptide repeat protein</fullName>
    </recommendedName>
</protein>
<sequence length="308" mass="33447">MTKNRTIISSLLSGGGIIPRRLGYIFMAIAIAIIHIFCGVTNVRAATPAALVQQGKIAYDRGNFPMAIQMWERAEAGYRLARDPVGVAGSQLNRSQALMAMGLDRRACKLLTGTVGVSAGACDVEIPTKYGIRQTQLPPVLQAVAIEKLGDVLRILGNFDAAQVTLATAIEIAQPLSAEDRSPILVSMGNTLRDLGSRERDRTDRLQPPTSKPLACPMQPSGSSLHAAAYYQHAIACYRQAGTLTADLDALSLQVDIAQWLRRRENTDNSANAWQAQFNQAELITYGSLIFREGHQIVAQGKYKSQLE</sequence>
<evidence type="ECO:0000313" key="2">
    <source>
        <dbReference type="EMBL" id="PSB40164.1"/>
    </source>
</evidence>
<evidence type="ECO:0008006" key="4">
    <source>
        <dbReference type="Google" id="ProtNLM"/>
    </source>
</evidence>
<keyword evidence="1" id="KW-0472">Membrane</keyword>
<reference evidence="2 3" key="1">
    <citation type="submission" date="2018-03" db="EMBL/GenBank/DDBJ databases">
        <title>The ancient ancestry and fast evolution of plastids.</title>
        <authorList>
            <person name="Moore K.R."/>
            <person name="Magnabosco C."/>
            <person name="Momper L."/>
            <person name="Gold D.A."/>
            <person name="Bosak T."/>
            <person name="Fournier G.P."/>
        </authorList>
    </citation>
    <scope>NUCLEOTIDE SEQUENCE [LARGE SCALE GENOMIC DNA]</scope>
    <source>
        <strain evidence="2 3">CCALA 037</strain>
    </source>
</reference>
<feature type="transmembrane region" description="Helical" evidence="1">
    <location>
        <begin position="21"/>
        <end position="43"/>
    </location>
</feature>
<dbReference type="Proteomes" id="UP000238937">
    <property type="component" value="Unassembled WGS sequence"/>
</dbReference>
<accession>A0A2T1F5C4</accession>
<evidence type="ECO:0000256" key="1">
    <source>
        <dbReference type="SAM" id="Phobius"/>
    </source>
</evidence>
<keyword evidence="1" id="KW-1133">Transmembrane helix</keyword>
<feature type="non-terminal residue" evidence="2">
    <location>
        <position position="308"/>
    </location>
</feature>
<proteinExistence type="predicted"/>
<organism evidence="2 3">
    <name type="scientific">Chamaesiphon polymorphus CCALA 037</name>
    <dbReference type="NCBI Taxonomy" id="2107692"/>
    <lineage>
        <taxon>Bacteria</taxon>
        <taxon>Bacillati</taxon>
        <taxon>Cyanobacteriota</taxon>
        <taxon>Cyanophyceae</taxon>
        <taxon>Gomontiellales</taxon>
        <taxon>Chamaesiphonaceae</taxon>
        <taxon>Chamaesiphon</taxon>
    </lineage>
</organism>
<evidence type="ECO:0000313" key="3">
    <source>
        <dbReference type="Proteomes" id="UP000238937"/>
    </source>
</evidence>
<keyword evidence="1" id="KW-0812">Transmembrane</keyword>
<gene>
    <name evidence="2" type="ORF">C7B77_28725</name>
</gene>
<dbReference type="Gene3D" id="1.25.40.10">
    <property type="entry name" value="Tetratricopeptide repeat domain"/>
    <property type="match status" value="1"/>
</dbReference>
<dbReference type="InterPro" id="IPR011990">
    <property type="entry name" value="TPR-like_helical_dom_sf"/>
</dbReference>
<dbReference type="SUPFAM" id="SSF48452">
    <property type="entry name" value="TPR-like"/>
    <property type="match status" value="1"/>
</dbReference>
<dbReference type="EMBL" id="PVWO01000729">
    <property type="protein sequence ID" value="PSB40164.1"/>
    <property type="molecule type" value="Genomic_DNA"/>
</dbReference>
<name>A0A2T1F5C4_9CYAN</name>
<dbReference type="AlphaFoldDB" id="A0A2T1F5C4"/>
<keyword evidence="3" id="KW-1185">Reference proteome</keyword>
<comment type="caution">
    <text evidence="2">The sequence shown here is derived from an EMBL/GenBank/DDBJ whole genome shotgun (WGS) entry which is preliminary data.</text>
</comment>